<dbReference type="CDD" id="cd00093">
    <property type="entry name" value="HTH_XRE"/>
    <property type="match status" value="1"/>
</dbReference>
<dbReference type="SUPFAM" id="SSF47413">
    <property type="entry name" value="lambda repressor-like DNA-binding domains"/>
    <property type="match status" value="1"/>
</dbReference>
<feature type="domain" description="HTH cro/C1-type" evidence="1">
    <location>
        <begin position="43"/>
        <end position="100"/>
    </location>
</feature>
<dbReference type="Gene3D" id="1.10.260.40">
    <property type="entry name" value="lambda repressor-like DNA-binding domains"/>
    <property type="match status" value="1"/>
</dbReference>
<organism evidence="2 3">
    <name type="scientific">Pannonibacter indicus</name>
    <dbReference type="NCBI Taxonomy" id="466044"/>
    <lineage>
        <taxon>Bacteria</taxon>
        <taxon>Pseudomonadati</taxon>
        <taxon>Pseudomonadota</taxon>
        <taxon>Alphaproteobacteria</taxon>
        <taxon>Hyphomicrobiales</taxon>
        <taxon>Stappiaceae</taxon>
        <taxon>Pannonibacter</taxon>
    </lineage>
</organism>
<sequence>MSIIMNAKPCVFIQMNKRVISMPRQRSYSRGTRQALAMRGKLIRAGRIERGMTAQELAERAGISRTTLSSIEKGAAGPEIGIVFEAAALAGVRLFDPDGQSLQRENARLDEKLTLLPKSVRPRVKEPDDDF</sequence>
<dbReference type="InterPro" id="IPR010982">
    <property type="entry name" value="Lambda_DNA-bd_dom_sf"/>
</dbReference>
<evidence type="ECO:0000313" key="2">
    <source>
        <dbReference type="EMBL" id="CUA92055.1"/>
    </source>
</evidence>
<keyword evidence="3" id="KW-1185">Reference proteome</keyword>
<dbReference type="EMBL" id="CYHE01000001">
    <property type="protein sequence ID" value="CUA92055.1"/>
    <property type="molecule type" value="Genomic_DNA"/>
</dbReference>
<dbReference type="SMART" id="SM00530">
    <property type="entry name" value="HTH_XRE"/>
    <property type="match status" value="1"/>
</dbReference>
<evidence type="ECO:0000313" key="3">
    <source>
        <dbReference type="Proteomes" id="UP000183900"/>
    </source>
</evidence>
<name>A0A0K6HMB3_9HYPH</name>
<dbReference type="Pfam" id="PF01381">
    <property type="entry name" value="HTH_3"/>
    <property type="match status" value="1"/>
</dbReference>
<gene>
    <name evidence="2" type="ORF">Ga0061067_101253</name>
</gene>
<dbReference type="InterPro" id="IPR001387">
    <property type="entry name" value="Cro/C1-type_HTH"/>
</dbReference>
<proteinExistence type="predicted"/>
<protein>
    <submittedName>
        <fullName evidence="2">DNA-binding transcriptional regulator, XRE-family HTH domain</fullName>
    </submittedName>
</protein>
<evidence type="ECO:0000259" key="1">
    <source>
        <dbReference type="PROSITE" id="PS50943"/>
    </source>
</evidence>
<dbReference type="Proteomes" id="UP000183900">
    <property type="component" value="Unassembled WGS sequence"/>
</dbReference>
<reference evidence="3" key="1">
    <citation type="submission" date="2015-08" db="EMBL/GenBank/DDBJ databases">
        <authorList>
            <person name="Varghese N."/>
        </authorList>
    </citation>
    <scope>NUCLEOTIDE SEQUENCE [LARGE SCALE GENOMIC DNA]</scope>
    <source>
        <strain evidence="3">DSM 23407</strain>
    </source>
</reference>
<keyword evidence="2" id="KW-0238">DNA-binding</keyword>
<dbReference type="AlphaFoldDB" id="A0A0K6HMB3"/>
<dbReference type="PROSITE" id="PS50943">
    <property type="entry name" value="HTH_CROC1"/>
    <property type="match status" value="1"/>
</dbReference>
<accession>A0A0K6HMB3</accession>
<dbReference type="GO" id="GO:0003677">
    <property type="term" value="F:DNA binding"/>
    <property type="evidence" value="ECO:0007669"/>
    <property type="project" value="UniProtKB-KW"/>
</dbReference>